<dbReference type="PANTHER" id="PTHR46889:SF5">
    <property type="entry name" value="INTEGRASE PROTEIN"/>
    <property type="match status" value="1"/>
</dbReference>
<dbReference type="Gene3D" id="3.30.420.10">
    <property type="entry name" value="Ribonuclease H-like superfamily/Ribonuclease H"/>
    <property type="match status" value="1"/>
</dbReference>
<evidence type="ECO:0000313" key="2">
    <source>
        <dbReference type="EMBL" id="PQV45752.1"/>
    </source>
</evidence>
<dbReference type="GO" id="GO:0015074">
    <property type="term" value="P:DNA integration"/>
    <property type="evidence" value="ECO:0007669"/>
    <property type="project" value="InterPro"/>
</dbReference>
<protein>
    <submittedName>
        <fullName evidence="2">Transposase InsO family protein</fullName>
    </submittedName>
</protein>
<dbReference type="NCBIfam" id="NF033516">
    <property type="entry name" value="transpos_IS3"/>
    <property type="match status" value="1"/>
</dbReference>
<dbReference type="InterPro" id="IPR036397">
    <property type="entry name" value="RNaseH_sf"/>
</dbReference>
<evidence type="ECO:0000313" key="3">
    <source>
        <dbReference type="Proteomes" id="UP000251545"/>
    </source>
</evidence>
<dbReference type="InterPro" id="IPR001584">
    <property type="entry name" value="Integrase_cat-core"/>
</dbReference>
<dbReference type="PANTHER" id="PTHR46889">
    <property type="entry name" value="TRANSPOSASE INSF FOR INSERTION SEQUENCE IS3B-RELATED"/>
    <property type="match status" value="1"/>
</dbReference>
<evidence type="ECO:0000259" key="1">
    <source>
        <dbReference type="PROSITE" id="PS50994"/>
    </source>
</evidence>
<dbReference type="AlphaFoldDB" id="A0A362WZS7"/>
<dbReference type="GO" id="GO:0003676">
    <property type="term" value="F:nucleic acid binding"/>
    <property type="evidence" value="ECO:0007669"/>
    <property type="project" value="InterPro"/>
</dbReference>
<dbReference type="InterPro" id="IPR048020">
    <property type="entry name" value="Transpos_IS3"/>
</dbReference>
<dbReference type="Proteomes" id="UP000251545">
    <property type="component" value="Unassembled WGS sequence"/>
</dbReference>
<comment type="caution">
    <text evidence="2">The sequence shown here is derived from an EMBL/GenBank/DDBJ whole genome shotgun (WGS) entry which is preliminary data.</text>
</comment>
<dbReference type="InterPro" id="IPR050900">
    <property type="entry name" value="Transposase_IS3/IS150/IS904"/>
</dbReference>
<dbReference type="EMBL" id="PVEO01000012">
    <property type="protein sequence ID" value="PQV45752.1"/>
    <property type="molecule type" value="Genomic_DNA"/>
</dbReference>
<organism evidence="2 3">
    <name type="scientific">Jejuia pallidilutea</name>
    <dbReference type="NCBI Taxonomy" id="504487"/>
    <lineage>
        <taxon>Bacteria</taxon>
        <taxon>Pseudomonadati</taxon>
        <taxon>Bacteroidota</taxon>
        <taxon>Flavobacteriia</taxon>
        <taxon>Flavobacteriales</taxon>
        <taxon>Flavobacteriaceae</taxon>
        <taxon>Jejuia</taxon>
    </lineage>
</organism>
<gene>
    <name evidence="2" type="ORF">CLV33_11296</name>
</gene>
<name>A0A362WZS7_9FLAO</name>
<dbReference type="SUPFAM" id="SSF53098">
    <property type="entry name" value="Ribonuclease H-like"/>
    <property type="match status" value="1"/>
</dbReference>
<accession>A0A362WZS7</accession>
<reference evidence="2 3" key="1">
    <citation type="submission" date="2018-02" db="EMBL/GenBank/DDBJ databases">
        <title>Genomic Encyclopedia of Archaeal and Bacterial Type Strains, Phase II (KMG-II): from individual species to whole genera.</title>
        <authorList>
            <person name="Goeker M."/>
        </authorList>
    </citation>
    <scope>NUCLEOTIDE SEQUENCE [LARGE SCALE GENOMIC DNA]</scope>
    <source>
        <strain evidence="2 3">DSM 21165</strain>
    </source>
</reference>
<sequence length="221" mass="25657">MGRDKLFTILKANHMLIIPKKSYHVTTDSHHRFRKHKNCVSEVQFTRPEQVWASDITYTGNRENPSYLALVTDAYSKKIMGYDVSSSLETEGSIRALEMALEKRSYGNHPLMHHSDRGLQYCSNEYQKLLKDNTITTSMTEKYDPYQNAIAERVNGILKQEFAIAQYGTNLETKKLMVKDAVNLYNSLRPHLSNHVLTPNMMHKQQKLERKQYKSKKAEQS</sequence>
<dbReference type="InterPro" id="IPR012337">
    <property type="entry name" value="RNaseH-like_sf"/>
</dbReference>
<proteinExistence type="predicted"/>
<dbReference type="Pfam" id="PF00665">
    <property type="entry name" value="rve"/>
    <property type="match status" value="1"/>
</dbReference>
<dbReference type="PROSITE" id="PS50994">
    <property type="entry name" value="INTEGRASE"/>
    <property type="match status" value="1"/>
</dbReference>
<feature type="domain" description="Integrase catalytic" evidence="1">
    <location>
        <begin position="44"/>
        <end position="207"/>
    </location>
</feature>